<dbReference type="AlphaFoldDB" id="A0A978VU68"/>
<dbReference type="SUPFAM" id="SSF53756">
    <property type="entry name" value="UDP-Glycosyltransferase/glycogen phosphorylase"/>
    <property type="match status" value="1"/>
</dbReference>
<dbReference type="PANTHER" id="PTHR11926:SF1494">
    <property type="entry name" value="FLAVONOL 3-O-GLUCOSYLTRANSFERASE UGT76E12-RELATED"/>
    <property type="match status" value="1"/>
</dbReference>
<sequence>MESQDDEIVYIILDEHMYFTKAVATKLNLPTIILQTTSFATFIARFALLRLKVEGYIPSRDAISNEMVPKLHPLKFKDLPLPKSPHFKRAAQLVLDSYTIRNFSAVIWNTMDYLEQICLMQIQ</sequence>
<gene>
    <name evidence="3" type="ORF">FEM48_Zijuj02G0065400</name>
</gene>
<evidence type="ECO:0000256" key="2">
    <source>
        <dbReference type="ARBA" id="ARBA00022676"/>
    </source>
</evidence>
<accession>A0A978VU68</accession>
<evidence type="ECO:0000313" key="4">
    <source>
        <dbReference type="Proteomes" id="UP000813462"/>
    </source>
</evidence>
<comment type="caution">
    <text evidence="3">The sequence shown here is derived from an EMBL/GenBank/DDBJ whole genome shotgun (WGS) entry which is preliminary data.</text>
</comment>
<dbReference type="Gene3D" id="3.40.50.2000">
    <property type="entry name" value="Glycogen Phosphorylase B"/>
    <property type="match status" value="1"/>
</dbReference>
<dbReference type="PANTHER" id="PTHR11926">
    <property type="entry name" value="GLUCOSYL/GLUCURONOSYL TRANSFERASES"/>
    <property type="match status" value="1"/>
</dbReference>
<name>A0A978VU68_ZIZJJ</name>
<comment type="similarity">
    <text evidence="1">Belongs to the UDP-glycosyltransferase family.</text>
</comment>
<reference evidence="3" key="1">
    <citation type="journal article" date="2021" name="Front. Plant Sci.">
        <title>Chromosome-Scale Genome Assembly for Chinese Sour Jujube and Insights Into Its Genome Evolution and Domestication Signature.</title>
        <authorList>
            <person name="Shen L.-Y."/>
            <person name="Luo H."/>
            <person name="Wang X.-L."/>
            <person name="Wang X.-M."/>
            <person name="Qiu X.-J."/>
            <person name="Liu H."/>
            <person name="Zhou S.-S."/>
            <person name="Jia K.-H."/>
            <person name="Nie S."/>
            <person name="Bao Y.-T."/>
            <person name="Zhang R.-G."/>
            <person name="Yun Q.-Z."/>
            <person name="Chai Y.-H."/>
            <person name="Lu J.-Y."/>
            <person name="Li Y."/>
            <person name="Zhao S.-W."/>
            <person name="Mao J.-F."/>
            <person name="Jia S.-G."/>
            <person name="Mao Y.-M."/>
        </authorList>
    </citation>
    <scope>NUCLEOTIDE SEQUENCE</scope>
    <source>
        <strain evidence="3">AT0</strain>
        <tissue evidence="3">Leaf</tissue>
    </source>
</reference>
<protein>
    <submittedName>
        <fullName evidence="3">Uncharacterized protein</fullName>
    </submittedName>
</protein>
<dbReference type="GO" id="GO:0080044">
    <property type="term" value="F:quercetin 7-O-glucosyltransferase activity"/>
    <property type="evidence" value="ECO:0007669"/>
    <property type="project" value="TreeGrafter"/>
</dbReference>
<dbReference type="Proteomes" id="UP000813462">
    <property type="component" value="Unassembled WGS sequence"/>
</dbReference>
<keyword evidence="2" id="KW-0808">Transferase</keyword>
<keyword evidence="2" id="KW-0328">Glycosyltransferase</keyword>
<evidence type="ECO:0000256" key="1">
    <source>
        <dbReference type="ARBA" id="ARBA00009995"/>
    </source>
</evidence>
<proteinExistence type="inferred from homology"/>
<dbReference type="EMBL" id="JAEACU010000002">
    <property type="protein sequence ID" value="KAH7542363.1"/>
    <property type="molecule type" value="Genomic_DNA"/>
</dbReference>
<dbReference type="GO" id="GO:0080043">
    <property type="term" value="F:quercetin 3-O-glucosyltransferase activity"/>
    <property type="evidence" value="ECO:0007669"/>
    <property type="project" value="TreeGrafter"/>
</dbReference>
<organism evidence="3 4">
    <name type="scientific">Ziziphus jujuba var. spinosa</name>
    <dbReference type="NCBI Taxonomy" id="714518"/>
    <lineage>
        <taxon>Eukaryota</taxon>
        <taxon>Viridiplantae</taxon>
        <taxon>Streptophyta</taxon>
        <taxon>Embryophyta</taxon>
        <taxon>Tracheophyta</taxon>
        <taxon>Spermatophyta</taxon>
        <taxon>Magnoliopsida</taxon>
        <taxon>eudicotyledons</taxon>
        <taxon>Gunneridae</taxon>
        <taxon>Pentapetalae</taxon>
        <taxon>rosids</taxon>
        <taxon>fabids</taxon>
        <taxon>Rosales</taxon>
        <taxon>Rhamnaceae</taxon>
        <taxon>Paliureae</taxon>
        <taxon>Ziziphus</taxon>
    </lineage>
</organism>
<evidence type="ECO:0000313" key="3">
    <source>
        <dbReference type="EMBL" id="KAH7542363.1"/>
    </source>
</evidence>